<dbReference type="InterPro" id="IPR003593">
    <property type="entry name" value="AAA+_ATPase"/>
</dbReference>
<dbReference type="GO" id="GO:0016887">
    <property type="term" value="F:ATP hydrolysis activity"/>
    <property type="evidence" value="ECO:0007669"/>
    <property type="project" value="InterPro"/>
</dbReference>
<dbReference type="EMBL" id="MH591106">
    <property type="protein sequence ID" value="AYC65053.1"/>
    <property type="molecule type" value="Genomic_DNA"/>
</dbReference>
<dbReference type="InterPro" id="IPR027417">
    <property type="entry name" value="P-loop_NTPase"/>
</dbReference>
<dbReference type="PANTHER" id="PTHR23076">
    <property type="entry name" value="METALLOPROTEASE M41 FTSH"/>
    <property type="match status" value="1"/>
</dbReference>
<sequence length="1416" mass="167426">MIKNRIRIEIMLIGRDIRQNFENLTWLFRRIKFKDKTPKKLTSLPLFLSILFIYLGVSQISWQTGDYRGIKNYPFLISNSKWISQKFETLYFQLFDESYQYIEDWDRKQYYQYLKSKKKHFVNIYRNFDRLYWGDKKHEILNLLKIFCTLVEADYQNGDDYNHRNIQQALNYFQSKYFQFLNKQYGDTLNPDFVKALNSTFLQIDSKLWWTFFNHKSFNNELRQSVQHLPKAFPNQIKKIDDQIPQKTQGFSRQKFNWNFPKHEDFLLDFFLRNIDEIRVLQDQNNDYLQYWDLFHTSFYKDWDEWPTWKCEQEIENIAYRHEIFQAKKYPNVLLTLKQFLAQNLDDNSFLGLKKSKNSGIDEQPKNKLLSIFNKNKNNVILIDEQNFQIFSTLINFLENCEDDGFERNQPLDDIFLFKALQDKKQKIWLKRIYTNAPSFFKKYNNLIFNQKFSKIQYINAGELKIQPNSDSYLFWDFGGSLMEPKVPSQITGFDIKRKLSGYSFADIKTSGVSRGASSASSASFPSIIDIQWGDGSHGFRLNKIGVLNNNKPIVNTEIPFTTDFRYKNHYFNNIFDQEQFFQLKEKINSSSWSIFFFLSTAYIFITLFQDLYRKHTKEFLESCLDFLKRTGVLDDVQWIKQELGITAASRAYRGLPPGATQGKKIQHIIGLKGKTMIFSIVQMVCFLKSKKMKSSIFEQISTAYINSIFKLFFSDSESPFRTKPKPKGFLLVGPPGTGKTLLVQAIAGETGVPVLTQSGGLLQNPRQRGRGARTVHRLFRRAREIAPCIIFIDEIDGVGRRREDMLPAHYDIIYERFDFVEYFESEDSIIPPHYEKFEIERRPEFYDDTDDYWREPEFTQTIQSPRIPIEVLQDAQTARLVLKEQVNILTQLLIEMDGVNALHNILIIGATNRLEILDPALLRPGRLSTILKFNLPNLQCRIDLFKFYTQSSKIGIHNIYWDYFSKQTHGFSSADIASIVFASELTAIETSSPHTLNTLERGIDLITSFPCDPSIFRAQKRSQFFQKTINTFFSKNLYWVSEERAKRAPRAPGASRASQAPGACEHPEGNPCYFHSSIQSVRHHLKIKRTRDRPFFINCQLNLEIQVVLRNCAYSVGKMLWYYCLPKLNILPSISLWLRPKNYRFLLLEKKVQEFEQFEYNLVPLKDIECRFISFFGGKAGECIFLYLPLNKITPLQKYFPIFVNNKISSSDFGIEDDLVAAQALIKLMIEKWYFYFEIVSLEKYHPILENVNDDEYADLDTELLINHCFAQEISVEMEMRNHISTNEQKHSYPAWWMKRVVTHLNYDYFDYLRWSRIYLSDPVNSPRNIEWVEPDEFYHTVIRVPGYCMSWTEFLENARFAISNLLILDGFNTAFKTLRQFSEFFDFFSDYFLRSNTVREHDFMLKIDIFFKNY</sequence>
<evidence type="ECO:0000313" key="3">
    <source>
        <dbReference type="EMBL" id="AYC65053.1"/>
    </source>
</evidence>
<proteinExistence type="predicted"/>
<dbReference type="GO" id="GO:0005524">
    <property type="term" value="F:ATP binding"/>
    <property type="evidence" value="ECO:0007669"/>
    <property type="project" value="InterPro"/>
</dbReference>
<keyword evidence="3" id="KW-0150">Chloroplast</keyword>
<dbReference type="GO" id="GO:0051301">
    <property type="term" value="P:cell division"/>
    <property type="evidence" value="ECO:0007669"/>
    <property type="project" value="UniProtKB-KW"/>
</dbReference>
<keyword evidence="1" id="KW-0472">Membrane</keyword>
<name>A0A386B065_9CHLO</name>
<dbReference type="InterPro" id="IPR003959">
    <property type="entry name" value="ATPase_AAA_core"/>
</dbReference>
<dbReference type="SUPFAM" id="SSF52540">
    <property type="entry name" value="P-loop containing nucleoside triphosphate hydrolases"/>
    <property type="match status" value="1"/>
</dbReference>
<keyword evidence="3" id="KW-0132">Cell division</keyword>
<accession>A0A386B065</accession>
<keyword evidence="1" id="KW-0812">Transmembrane</keyword>
<protein>
    <submittedName>
        <fullName evidence="3">Cell division protein FTSH</fullName>
    </submittedName>
</protein>
<gene>
    <name evidence="3" type="primary">ftsH</name>
</gene>
<feature type="domain" description="AAA+ ATPase" evidence="2">
    <location>
        <begin position="726"/>
        <end position="938"/>
    </location>
</feature>
<dbReference type="Pfam" id="PF00004">
    <property type="entry name" value="AAA"/>
    <property type="match status" value="2"/>
</dbReference>
<dbReference type="GO" id="GO:0004176">
    <property type="term" value="F:ATP-dependent peptidase activity"/>
    <property type="evidence" value="ECO:0007669"/>
    <property type="project" value="TreeGrafter"/>
</dbReference>
<dbReference type="SMART" id="SM00382">
    <property type="entry name" value="AAA"/>
    <property type="match status" value="1"/>
</dbReference>
<dbReference type="PROSITE" id="PS00674">
    <property type="entry name" value="AAA"/>
    <property type="match status" value="1"/>
</dbReference>
<geneLocation type="chloroplast" evidence="3"/>
<keyword evidence="3" id="KW-0131">Cell cycle</keyword>
<dbReference type="Gene3D" id="3.40.50.300">
    <property type="entry name" value="P-loop containing nucleotide triphosphate hydrolases"/>
    <property type="match status" value="2"/>
</dbReference>
<dbReference type="GO" id="GO:0006508">
    <property type="term" value="P:proteolysis"/>
    <property type="evidence" value="ECO:0007669"/>
    <property type="project" value="TreeGrafter"/>
</dbReference>
<dbReference type="PANTHER" id="PTHR23076:SF97">
    <property type="entry name" value="ATP-DEPENDENT ZINC METALLOPROTEASE YME1L1"/>
    <property type="match status" value="1"/>
</dbReference>
<evidence type="ECO:0000259" key="2">
    <source>
        <dbReference type="SMART" id="SM00382"/>
    </source>
</evidence>
<feature type="transmembrane region" description="Helical" evidence="1">
    <location>
        <begin position="41"/>
        <end position="62"/>
    </location>
</feature>
<dbReference type="GeneID" id="38278999"/>
<keyword evidence="3" id="KW-0934">Plastid</keyword>
<reference evidence="3" key="1">
    <citation type="submission" date="2018-07" db="EMBL/GenBank/DDBJ databases">
        <authorList>
            <person name="Quirk P.G."/>
            <person name="Krulwich T.A."/>
        </authorList>
    </citation>
    <scope>NUCLEOTIDE SEQUENCE</scope>
</reference>
<evidence type="ECO:0000256" key="1">
    <source>
        <dbReference type="SAM" id="Phobius"/>
    </source>
</evidence>
<dbReference type="InterPro" id="IPR003960">
    <property type="entry name" value="ATPase_AAA_CS"/>
</dbReference>
<organism evidence="3">
    <name type="scientific">Caulerpa verticillata</name>
    <dbReference type="NCBI Taxonomy" id="177082"/>
    <lineage>
        <taxon>Eukaryota</taxon>
        <taxon>Viridiplantae</taxon>
        <taxon>Chlorophyta</taxon>
        <taxon>core chlorophytes</taxon>
        <taxon>Ulvophyceae</taxon>
        <taxon>TCBD clade</taxon>
        <taxon>Bryopsidales</taxon>
        <taxon>Halimedineae</taxon>
        <taxon>Caulerpaceae</taxon>
        <taxon>Caulerpa</taxon>
    </lineage>
</organism>
<reference evidence="3" key="2">
    <citation type="journal article" date="2019" name="Mol. Phylogenet. Evol.">
        <title>Reassessment of the classification of bryopsidales (chlorophyta) based on chloroplast phylogenomic analyses.</title>
        <authorList>
            <person name="Cremen M.C."/>
            <person name="Leliaert F."/>
            <person name="West J."/>
            <person name="Lam D.W."/>
            <person name="Shimada S."/>
            <person name="Lopez-Bautista J.M."/>
            <person name="Verbruggen H."/>
        </authorList>
    </citation>
    <scope>NUCLEOTIDE SEQUENCE</scope>
</reference>
<dbReference type="RefSeq" id="YP_009519156.1">
    <property type="nucleotide sequence ID" value="NC_039523.1"/>
</dbReference>
<keyword evidence="1" id="KW-1133">Transmembrane helix</keyword>
<dbReference type="Gene3D" id="1.10.8.60">
    <property type="match status" value="1"/>
</dbReference>